<dbReference type="Gene3D" id="2.10.25.10">
    <property type="entry name" value="Laminin"/>
    <property type="match status" value="1"/>
</dbReference>
<comment type="caution">
    <text evidence="5">The sequence shown here is derived from an EMBL/GenBank/DDBJ whole genome shotgun (WGS) entry which is preliminary data.</text>
</comment>
<evidence type="ECO:0000259" key="3">
    <source>
        <dbReference type="PROSITE" id="PS00022"/>
    </source>
</evidence>
<dbReference type="PANTHER" id="PTHR46652">
    <property type="entry name" value="LEUCINE-RICH REPEAT AND IQ DOMAIN-CONTAINING PROTEIN 1-RELATED"/>
    <property type="match status" value="1"/>
</dbReference>
<feature type="non-terminal residue" evidence="5">
    <location>
        <position position="1"/>
    </location>
</feature>
<dbReference type="SMART" id="SM00181">
    <property type="entry name" value="EGF"/>
    <property type="match status" value="5"/>
</dbReference>
<keyword evidence="1" id="KW-0433">Leucine-rich repeat</keyword>
<sequence length="3363" mass="365977">NGIISVATMRSGLTCPSSSLSLPAIATAMSLSSVNDISTLQGLEYGTSLTSLTLDGYDLSGDINSNAEYDRLVVQILAKAVTFSNGSGSVNSGLESLFASGCGLNEVSDVLDLTPIANGDEGTKEFKLTFLDLSNNNISDVSVLITSSIFPSDTLTLLDISDNSICDIEGMLSALYTHFSSTSIQIIYSNQTCKCSAPVSSSLHQVCREVYPDRWDVECWNGYYLDEASGECVAVCDSGYVFDKIGETCETTTSPVDDAVRVQVCEGHSTMKPVLKIDESSITCGCRSEWFDTDCDKMYQVYIPDRLFRKKVCEYAGYDINSDPYCDVSEFEMAEITGTFYANENHISTFEGAQNLINIYYFHAGNTDILSATPFSSLPQLFWLDLTQWSDDYAINILDANSLYSLHRLSIFAIFGNESIYDLSVFFKNLGMTLFSLANENYDDAIIPLCRSETDVEYQSFITSVFPIHTDVLTTVSLPNSCPLNSGGNSCTSSASCPSIVLNEVYNSVADTPVKECAFIAKTSGSVDDGDLTCYTIHDDNIRAYLSDPANGCLISSDIESNGMISVATLRSSLSCPSSSLSLSSIVTDMGISSVNSITTLQGLEYATSLTSLNIDGYDLSGDINENAEYDKLVVQILAKAVTYDSIDSGLTSLSASGCGLYAVSDVLDLTPIAFGDEATKGFKLTSLDLSNNNISDVSVLITSSIFPSDSLTFLDISGNSICDIENVVSTFQSYFTNSSLVIVSEDQSACPCSEGFDVSFSAHKTCKHRSDESNQVECWHGYYLDKNTNTCVKSCPSGYSLNETDTTGETCIEDLGSTVDNTIRCQVCERKDIFVPILDLNTSDISCGCSFGFHGDSCEYVDIPDSNLRSAVCLAVVNPSAHDSSCDDLTLSDMATVTSISASIVDSFEGLQSAVNLTSLSISGTSSSSVSIGNTDLSFLPLSLVELSLEAVYLDADSDFSNFEDLTTLSLNNNPTYEITESGLFPSTTLTSFSANNTSISLLFHLVASMPNLTELSLNNNNISDPSPLYALSNNSWSSLDLSNNYICGDEFSTQSFLATKFSTTVNVADQVCECSDSNSLPSIIDNLVCSETKPGSDHWYVVCASNSYFSYTSAEDFTCTSPSNQDGTYGCPGGCEYGHECRFAEGSDSVSCHPVIVDENLHTCVAKMFRIDSFEDYTHKTIGNDFSVASLKALVSQFSSTTGVADPVLSCPYEIITIYGIEHLAYVSWIDLSYAEITDTMDLSPLTTLTNLQYFSLTGNEELNILPDLTNLEMLQKLRIDSTSISLPSDSFLLPSSVEYLNLLDSLVDQAGFEKNVGYGHLPLLDSLYFGGTTSISSISCLTSGQKEHISKLNIQKYPIYDSMNDDIAEMKNLNTLYLQYVALETIPDLSNSAATLVEVSIDHNPNLTSLFPLSEAGLDSLEILLVSNCNISDLSPLYNLSNLWALDASYNKICVGSETQSSIDEKFCGDSLDINIEFASQTCDSSCSLIEYTSSSTPISDNKICSETKPGSSSWHIVCASDSYTSYTDAETFSCIQPTSASKNCSGGCSYGYECRYVGMDEDNGLEGECQPVIVDDVLHACVAAMFTDSVHRTDDSLPLFSVASLKTLVGDYSSETDTYSYELSCTSPIAVLSGIEHLVNVLKISIINASLPDSSLSPISTLTKLEYLNLSNNSSLTYLPDFSDLNLKSLDIINSNIILSETTEASSLLPSTLRYLAMYNTPTTQAGFNIHVCANNLPELKYLTFGNYDYISSISSVSSDLTTLGIGNTTSIQDLQEKLNSMEQLQKVYFRNIDLETIPDFSASKESLVSLTLSYNSRISSVYPLFEQGLSNLESFDCSHCSISDLSPLYPFSKLMTISVIDNRICMGSETTDVLAQKFYNYGETEFSLALGDDLSEDQTCEESCSSVANPITNNIVCSETKPGSGIWFTVCASDSYTSYTSAEDFTCISPANGDGTFGCTGGCEYGQECRYDSTSNSTSCQQVIVDDILHNVIYSLFGGSDLHCDTTDQTFGVASLKTLISVEDEDGNVSPEIYCNLGDLVSNFSGIEHVGFITKMQFYHLDISETKDLEPLSTLSNLNYLFLTDNTLADSVDPFDLPDFTGLSSLETLFLRDMPLTLPSDRYVLPSTIKELRIVCTPTVQAGFDKNVGYDYLSSLEYLQLGGENNLITSIESLSKDQLSTITGFQFADYPIYDGFNTVISEMTNLESLYLRNCNLQNIPDLSKSSATLTDLNLNLNHDITSLVPLSTIGLFSLSNISLRSCSISDLSPLYDFPNPINITSIKNNKICIGTNSTSDLIAKFTQSSVSIVLESQTCECSSDSTAIGYTDTPITDNIVCSETVPGSGSWHYVCSSHSIASYTSVNTFECLAPLNTDGETYGCSGGCEYGYECRYDDELTQSTSSCYPVIVDDNLRQTIIDTFFDDCSHYVCDAEDSLLSVASLRNIPIFPPALEGTFILSLSGLEHILNLRSLQLSPGEVSSFAPLFNLTNLQELSLLSATTLSDISFICNFPNLELLSVADSTNVSALPTCSGSNDIYSTLYSIDISKTSIIDLSPLIQNGDNNVLEILYTGEQYQTITNEDTGDTSVEYLDISSFQNLPSLRTVELDNSNMSELDFQYLLDFNFPESIDLSGNYLTDVSPIFHYNQTLTSFSFDSNDLCISSQLQNYVFESFFPFADSMTYGDSEYSETTARCCACDDSADFFMNSKCVKAWTWTELDDDGSIIEYEHWQTGCVFYSYLDSDGSCVSFLDSSSRVPPENVPPCVLESILDSHVQCSNQEGTLTSCIDGWYGEDCDQECPLVDSQQCGGSEFGTCELALHQCICNEGYFGDACEYLDSDLSEYICHDISNSTNNVSLIEGSTVICIDDSLLLLDDMQNIVSLDLSHSNISSLRDLHRATNLVELNIHGMSFEENDENSISLLELSEIHSLVSLDIGSTNIDVTSALSNIPSSILSLHLDSLDIDPDTDFSSFSQLMTLSLRYNSRFYLSSPSMLPSKISYLDLSGCVMFGEYLDAISSLSNLSTLFLSDMKLDNSSTFSLAKISSINYLDLSNNEISDISLLFQLPDLFELDILNNKLCNVTNDTLVSFFSQSDIFIDVGNDSGDSFNQDEEYCLQCGGESESIVDLSSYIVCKEIWADTYSLDCALFSYKDSSSESDLNCIGLEVGTSYSCIDGIETNLNMQCFRENNINDIITACVEGWYGDECLDECPLQGTEECGGSGYGTCDSSTHTCDCSVSGFHGDSCQYVTFADSHILSTLCSLVDGHDSTCDDLTDGDLTESDLAGITLPDDECLDLSSLDITDLSGLEYLTNIACIDLSGNTSLSNISVLDSLSEFNHLTALNISNTAVDDLTQISSLS</sequence>
<evidence type="ECO:0000313" key="5">
    <source>
        <dbReference type="EMBL" id="GKT27627.1"/>
    </source>
</evidence>
<feature type="domain" description="EGF-like" evidence="3 4">
    <location>
        <begin position="2826"/>
        <end position="2837"/>
    </location>
</feature>
<evidence type="ECO:0000256" key="2">
    <source>
        <dbReference type="ARBA" id="ARBA00022737"/>
    </source>
</evidence>
<dbReference type="EMBL" id="BQXS01012759">
    <property type="protein sequence ID" value="GKT27627.1"/>
    <property type="molecule type" value="Genomic_DNA"/>
</dbReference>
<organism evidence="5 6">
    <name type="scientific">Aduncisulcus paluster</name>
    <dbReference type="NCBI Taxonomy" id="2918883"/>
    <lineage>
        <taxon>Eukaryota</taxon>
        <taxon>Metamonada</taxon>
        <taxon>Carpediemonas-like organisms</taxon>
        <taxon>Aduncisulcus</taxon>
    </lineage>
</organism>
<proteinExistence type="predicted"/>
<dbReference type="PANTHER" id="PTHR46652:SF3">
    <property type="entry name" value="LEUCINE-RICH REPEAT-CONTAINING PROTEIN 9"/>
    <property type="match status" value="1"/>
</dbReference>
<dbReference type="InterPro" id="IPR050836">
    <property type="entry name" value="SDS22/Internalin_LRR"/>
</dbReference>
<accession>A0ABQ5K6Q2</accession>
<dbReference type="PROSITE" id="PS00022">
    <property type="entry name" value="EGF_1"/>
    <property type="match status" value="1"/>
</dbReference>
<dbReference type="InterPro" id="IPR003591">
    <property type="entry name" value="Leu-rich_rpt_typical-subtyp"/>
</dbReference>
<evidence type="ECO:0000313" key="6">
    <source>
        <dbReference type="Proteomes" id="UP001057375"/>
    </source>
</evidence>
<gene>
    <name evidence="5" type="ORF">ADUPG1_013934</name>
</gene>
<keyword evidence="6" id="KW-1185">Reference proteome</keyword>
<dbReference type="SMART" id="SM00364">
    <property type="entry name" value="LRR_BAC"/>
    <property type="match status" value="5"/>
</dbReference>
<dbReference type="SMART" id="SM00365">
    <property type="entry name" value="LRR_SD22"/>
    <property type="match status" value="11"/>
</dbReference>
<keyword evidence="2" id="KW-0677">Repeat</keyword>
<dbReference type="SMART" id="SM00369">
    <property type="entry name" value="LRR_TYP"/>
    <property type="match status" value="8"/>
</dbReference>
<evidence type="ECO:0000259" key="4">
    <source>
        <dbReference type="PROSITE" id="PS01186"/>
    </source>
</evidence>
<dbReference type="InterPro" id="IPR032675">
    <property type="entry name" value="LRR_dom_sf"/>
</dbReference>
<protein>
    <recommendedName>
        <fullName evidence="3 4">EGF-like domain-containing protein</fullName>
    </recommendedName>
</protein>
<dbReference type="SUPFAM" id="SSF52058">
    <property type="entry name" value="L domain-like"/>
    <property type="match status" value="8"/>
</dbReference>
<dbReference type="InterPro" id="IPR000742">
    <property type="entry name" value="EGF"/>
</dbReference>
<evidence type="ECO:0000256" key="1">
    <source>
        <dbReference type="ARBA" id="ARBA00022614"/>
    </source>
</evidence>
<name>A0ABQ5K6Q2_9EUKA</name>
<dbReference type="PROSITE" id="PS01186">
    <property type="entry name" value="EGF_2"/>
    <property type="match status" value="1"/>
</dbReference>
<dbReference type="Gene3D" id="3.80.10.10">
    <property type="entry name" value="Ribonuclease Inhibitor"/>
    <property type="match status" value="11"/>
</dbReference>
<reference evidence="5" key="1">
    <citation type="submission" date="2022-03" db="EMBL/GenBank/DDBJ databases">
        <title>Draft genome sequence of Aduncisulcus paluster, a free-living microaerophilic Fornicata.</title>
        <authorList>
            <person name="Yuyama I."/>
            <person name="Kume K."/>
            <person name="Tamura T."/>
            <person name="Inagaki Y."/>
            <person name="Hashimoto T."/>
        </authorList>
    </citation>
    <scope>NUCLEOTIDE SEQUENCE</scope>
    <source>
        <strain evidence="5">NY0171</strain>
    </source>
</reference>
<feature type="non-terminal residue" evidence="5">
    <location>
        <position position="3363"/>
    </location>
</feature>
<dbReference type="InterPro" id="IPR001611">
    <property type="entry name" value="Leu-rich_rpt"/>
</dbReference>
<dbReference type="Proteomes" id="UP001057375">
    <property type="component" value="Unassembled WGS sequence"/>
</dbReference>
<dbReference type="PROSITE" id="PS51450">
    <property type="entry name" value="LRR"/>
    <property type="match status" value="9"/>
</dbReference>